<keyword evidence="3" id="KW-1185">Reference proteome</keyword>
<feature type="compositionally biased region" description="Polar residues" evidence="1">
    <location>
        <begin position="1"/>
        <end position="12"/>
    </location>
</feature>
<organism evidence="2 3">
    <name type="scientific">Aspergillus thermomutatus</name>
    <name type="common">Neosartorya pseudofischeri</name>
    <dbReference type="NCBI Taxonomy" id="41047"/>
    <lineage>
        <taxon>Eukaryota</taxon>
        <taxon>Fungi</taxon>
        <taxon>Dikarya</taxon>
        <taxon>Ascomycota</taxon>
        <taxon>Pezizomycotina</taxon>
        <taxon>Eurotiomycetes</taxon>
        <taxon>Eurotiomycetidae</taxon>
        <taxon>Eurotiales</taxon>
        <taxon>Aspergillaceae</taxon>
        <taxon>Aspergillus</taxon>
        <taxon>Aspergillus subgen. Fumigati</taxon>
    </lineage>
</organism>
<dbReference type="OrthoDB" id="2103397at2759"/>
<comment type="caution">
    <text evidence="2">The sequence shown here is derived from an EMBL/GenBank/DDBJ whole genome shotgun (WGS) entry which is preliminary data.</text>
</comment>
<evidence type="ECO:0000313" key="3">
    <source>
        <dbReference type="Proteomes" id="UP000215305"/>
    </source>
</evidence>
<protein>
    <submittedName>
        <fullName evidence="2">Uncharacterized protein</fullName>
    </submittedName>
</protein>
<sequence length="518" mass="58548">MSNAQTMQTMGSRSEPDIEEDNESEVLDDFLGATAISPSSWWRKKSTWHIGRDDKLEMPSSLEMLLDDYELALGVESPNAKLIRPRLESILIQILVCTAHAFGGCTYTVGCTVDYALWYGSRQDLETNFIIVRNDVLMEDECWLPLAAMSIIHYARKTAGRNAEIYGICTDSYKWTFLHLNNKSQPYPAPTFTKSLPLPYFTELNIEMMDYFNQIHRGSASSALHGKAEIDDVPIVSRTAIRQSKKRVPSEKNNLPHLSIADIKPQDVRGFLRLQPDLNFKSCWQSTTQGNIQGPEYLGSILSGYSRAAGKDSESKPHMRSRLEAIFFAVLASKKRESASAYGSLHIQFEKSLSLPWTHNHKAYLLEGTTDYTLWYGDQKKETNLLLFLAPQRGKIGRYQALSCMAMLHHARKRARCNDTTVYGIVTDSYEWRFLCIDNQSRYSGCLMSLDKGQQVEIISSIYKILNHAAALAQALEAPSLTEYRSVEDASGLEWSDRRNPSLESNGFKGKSLPDMQV</sequence>
<name>A0A397GP59_ASPTH</name>
<dbReference type="VEuPathDB" id="FungiDB:CDV56_106947"/>
<gene>
    <name evidence="2" type="ORF">CDV56_106947</name>
</gene>
<reference evidence="2" key="1">
    <citation type="submission" date="2018-08" db="EMBL/GenBank/DDBJ databases">
        <title>Draft genome sequence of azole-resistant Aspergillus thermomutatus (Neosartorya pseudofischeri) strain HMR AF 39, isolated from a human nasal aspirate.</title>
        <authorList>
            <person name="Parent-Michaud M."/>
            <person name="Dufresne P.J."/>
            <person name="Fournier E."/>
            <person name="Martineau C."/>
            <person name="Moreira S."/>
            <person name="Perkins V."/>
            <person name="De Repentigny L."/>
            <person name="Dufresne S.F."/>
        </authorList>
    </citation>
    <scope>NUCLEOTIDE SEQUENCE [LARGE SCALE GENOMIC DNA]</scope>
    <source>
        <strain evidence="2">HMR AF 39</strain>
    </source>
</reference>
<dbReference type="STRING" id="41047.A0A397GP59"/>
<feature type="region of interest" description="Disordered" evidence="1">
    <location>
        <begin position="1"/>
        <end position="22"/>
    </location>
</feature>
<evidence type="ECO:0000256" key="1">
    <source>
        <dbReference type="SAM" id="MobiDB-lite"/>
    </source>
</evidence>
<proteinExistence type="predicted"/>
<dbReference type="Proteomes" id="UP000215305">
    <property type="component" value="Unassembled WGS sequence"/>
</dbReference>
<feature type="region of interest" description="Disordered" evidence="1">
    <location>
        <begin position="495"/>
        <end position="518"/>
    </location>
</feature>
<dbReference type="EMBL" id="NKHU02000130">
    <property type="protein sequence ID" value="RHZ52842.1"/>
    <property type="molecule type" value="Genomic_DNA"/>
</dbReference>
<dbReference type="GeneID" id="38128921"/>
<dbReference type="AlphaFoldDB" id="A0A397GP59"/>
<dbReference type="RefSeq" id="XP_026613432.1">
    <property type="nucleotide sequence ID" value="XM_026760566.1"/>
</dbReference>
<accession>A0A397GP59</accession>
<evidence type="ECO:0000313" key="2">
    <source>
        <dbReference type="EMBL" id="RHZ52842.1"/>
    </source>
</evidence>